<evidence type="ECO:0000256" key="2">
    <source>
        <dbReference type="ARBA" id="ARBA00007591"/>
    </source>
</evidence>
<dbReference type="GO" id="GO:0002250">
    <property type="term" value="P:adaptive immune response"/>
    <property type="evidence" value="ECO:0007669"/>
    <property type="project" value="UniProtKB-KW"/>
</dbReference>
<dbReference type="PANTHER" id="PTHR24100">
    <property type="entry name" value="BUTYROPHILIN"/>
    <property type="match status" value="1"/>
</dbReference>
<feature type="compositionally biased region" description="Basic and acidic residues" evidence="14">
    <location>
        <begin position="108"/>
        <end position="123"/>
    </location>
</feature>
<evidence type="ECO:0000256" key="8">
    <source>
        <dbReference type="ARBA" id="ARBA00023136"/>
    </source>
</evidence>
<protein>
    <submittedName>
        <fullName evidence="17">V-set domain containing T cell activation inhibitor 1</fullName>
    </submittedName>
</protein>
<dbReference type="FunFam" id="2.60.40.10:FF:000590">
    <property type="entry name" value="V-set domain-containing T cell activation inhibitor 1"/>
    <property type="match status" value="1"/>
</dbReference>
<keyword evidence="9" id="KW-1015">Disulfide bond</keyword>
<dbReference type="GO" id="GO:0042129">
    <property type="term" value="P:regulation of T cell proliferation"/>
    <property type="evidence" value="ECO:0007669"/>
    <property type="project" value="UniProtKB-ARBA"/>
</dbReference>
<organism evidence="17 18">
    <name type="scientific">Sus scrofa</name>
    <name type="common">Pig</name>
    <dbReference type="NCBI Taxonomy" id="9823"/>
    <lineage>
        <taxon>Eukaryota</taxon>
        <taxon>Metazoa</taxon>
        <taxon>Chordata</taxon>
        <taxon>Craniata</taxon>
        <taxon>Vertebrata</taxon>
        <taxon>Euteleostomi</taxon>
        <taxon>Mammalia</taxon>
        <taxon>Eutheria</taxon>
        <taxon>Laurasiatheria</taxon>
        <taxon>Artiodactyla</taxon>
        <taxon>Suina</taxon>
        <taxon>Suidae</taxon>
        <taxon>Sus</taxon>
    </lineage>
</organism>
<keyword evidence="6" id="KW-0391">Immunity</keyword>
<keyword evidence="15" id="KW-0812">Transmembrane</keyword>
<dbReference type="SMART" id="SM00409">
    <property type="entry name" value="IG"/>
    <property type="match status" value="1"/>
</dbReference>
<dbReference type="InterPro" id="IPR050504">
    <property type="entry name" value="IgSF_BTN/MOG"/>
</dbReference>
<feature type="compositionally biased region" description="Gly residues" evidence="14">
    <location>
        <begin position="66"/>
        <end position="77"/>
    </location>
</feature>
<evidence type="ECO:0000256" key="10">
    <source>
        <dbReference type="ARBA" id="ARBA00023180"/>
    </source>
</evidence>
<dbReference type="InterPro" id="IPR013783">
    <property type="entry name" value="Ig-like_fold"/>
</dbReference>
<dbReference type="Ensembl" id="ENSSSCT00035089640.1">
    <property type="protein sequence ID" value="ENSSSCP00035037483.1"/>
    <property type="gene ID" value="ENSSSCG00035066474.1"/>
</dbReference>
<comment type="function">
    <text evidence="13">Negatively regulates T-cell-mediated immune response by inhibiting T-cell activation, proliferation, cytokine production and development of cytotoxicity. When expressed on the cell surface of tumor macrophages, plays an important role, together with regulatory T-cells (Treg), in the suppression of tumor-associated antigen-specific T-cell immunity. Involved in promoting epithelial cell transformation.</text>
</comment>
<dbReference type="GO" id="GO:0009897">
    <property type="term" value="C:external side of plasma membrane"/>
    <property type="evidence" value="ECO:0007669"/>
    <property type="project" value="UniProtKB-ARBA"/>
</dbReference>
<reference evidence="17" key="1">
    <citation type="submission" date="2025-05" db="UniProtKB">
        <authorList>
            <consortium name="Ensembl"/>
        </authorList>
    </citation>
    <scope>IDENTIFICATION</scope>
</reference>
<evidence type="ECO:0000256" key="12">
    <source>
        <dbReference type="ARBA" id="ARBA00023319"/>
    </source>
</evidence>
<feature type="transmembrane region" description="Helical" evidence="15">
    <location>
        <begin position="457"/>
        <end position="478"/>
    </location>
</feature>
<evidence type="ECO:0000256" key="14">
    <source>
        <dbReference type="SAM" id="MobiDB-lite"/>
    </source>
</evidence>
<dbReference type="AlphaFoldDB" id="A0A8D1AU74"/>
<gene>
    <name evidence="17" type="primary">VTCN1</name>
</gene>
<evidence type="ECO:0000256" key="4">
    <source>
        <dbReference type="ARBA" id="ARBA00022729"/>
    </source>
</evidence>
<sequence length="479" mass="50753">AAAPRSESPGQAPAHSSLSPGAAATPGAREQPRLGRAEVSSVSFFPGRWPPWGPRPRCLRSIAGPRSGGGGGGGGRSGASTRYGYAARSSSPGTLGREGAEQPGTDTRWAHAEREAAEAEAGRGARAGLRPGLASGRPRAAECEVRAHAPGPAATAPPPPRPARAPVSRRCGLQRLPPRHQPTARPLEASCSRLLGARGEKVAGLPHCIISIIIILAGAIAFIIGFGISGRHSITVTTLTSAGNIGEDGILSCTFEPDIKLSDIVIQWLKEGVTGLVHEFKKGKDDLSDQDEMFRGRTAVFADQVIVGNASLRLKNVQLTDAGTYKCYIITSKGKGNAKLEYKTGAFSIPEVNVDSNASSESLRCEAPRWFPQPTVVWASQVDQGANFSEVSNTSFELNPENVTMKVVSVLYNVTINTTYSCMIENDIAKATGDIRVTDSEIKRQSHLQLLNSKASLCLSSFVAISWVLLPLCPYLMLK</sequence>
<keyword evidence="4" id="KW-0732">Signal</keyword>
<dbReference type="InterPro" id="IPR036179">
    <property type="entry name" value="Ig-like_dom_sf"/>
</dbReference>
<dbReference type="GO" id="GO:0050868">
    <property type="term" value="P:negative regulation of T cell activation"/>
    <property type="evidence" value="ECO:0007669"/>
    <property type="project" value="UniProtKB-ARBA"/>
</dbReference>
<dbReference type="FunFam" id="2.60.40.10:FF:000142">
    <property type="entry name" value="V-set domain-containing T-cell activation inhibitor 1"/>
    <property type="match status" value="1"/>
</dbReference>
<evidence type="ECO:0000256" key="3">
    <source>
        <dbReference type="ARBA" id="ARBA00022475"/>
    </source>
</evidence>
<evidence type="ECO:0000313" key="17">
    <source>
        <dbReference type="Ensembl" id="ENSSSCP00035037483.1"/>
    </source>
</evidence>
<keyword evidence="15" id="KW-1133">Transmembrane helix</keyword>
<feature type="transmembrane region" description="Helical" evidence="15">
    <location>
        <begin position="209"/>
        <end position="228"/>
    </location>
</feature>
<feature type="compositionally biased region" description="Low complexity" evidence="14">
    <location>
        <begin position="124"/>
        <end position="134"/>
    </location>
</feature>
<evidence type="ECO:0000259" key="16">
    <source>
        <dbReference type="PROSITE" id="PS50835"/>
    </source>
</evidence>
<dbReference type="CDD" id="cd20984">
    <property type="entry name" value="IgV_B7-H4"/>
    <property type="match status" value="1"/>
</dbReference>
<dbReference type="Gene3D" id="2.60.40.10">
    <property type="entry name" value="Immunoglobulins"/>
    <property type="match status" value="2"/>
</dbReference>
<evidence type="ECO:0000256" key="5">
    <source>
        <dbReference type="ARBA" id="ARBA00022737"/>
    </source>
</evidence>
<evidence type="ECO:0000256" key="9">
    <source>
        <dbReference type="ARBA" id="ARBA00023157"/>
    </source>
</evidence>
<accession>A0A8D1AU74</accession>
<keyword evidence="3" id="KW-1003">Cell membrane</keyword>
<dbReference type="Pfam" id="PF07686">
    <property type="entry name" value="V-set"/>
    <property type="match status" value="1"/>
</dbReference>
<evidence type="ECO:0000256" key="7">
    <source>
        <dbReference type="ARBA" id="ARBA00023130"/>
    </source>
</evidence>
<keyword evidence="5" id="KW-0677">Repeat</keyword>
<dbReference type="Proteomes" id="UP000694727">
    <property type="component" value="Unplaced"/>
</dbReference>
<dbReference type="SUPFAM" id="SSF48726">
    <property type="entry name" value="Immunoglobulin"/>
    <property type="match status" value="1"/>
</dbReference>
<comment type="subcellular location">
    <subcellularLocation>
        <location evidence="1">Cell membrane</location>
    </subcellularLocation>
</comment>
<feature type="region of interest" description="Disordered" evidence="14">
    <location>
        <begin position="1"/>
        <end position="167"/>
    </location>
</feature>
<evidence type="ECO:0000256" key="13">
    <source>
        <dbReference type="ARBA" id="ARBA00057839"/>
    </source>
</evidence>
<keyword evidence="7" id="KW-1064">Adaptive immunity</keyword>
<evidence type="ECO:0000313" key="18">
    <source>
        <dbReference type="Proteomes" id="UP000694720"/>
    </source>
</evidence>
<dbReference type="InterPro" id="IPR007110">
    <property type="entry name" value="Ig-like_dom"/>
</dbReference>
<keyword evidence="10" id="KW-0325">Glycoprotein</keyword>
<evidence type="ECO:0000256" key="1">
    <source>
        <dbReference type="ARBA" id="ARBA00004236"/>
    </source>
</evidence>
<dbReference type="InterPro" id="IPR013106">
    <property type="entry name" value="Ig_V-set"/>
</dbReference>
<evidence type="ECO:0000256" key="6">
    <source>
        <dbReference type="ARBA" id="ARBA00022859"/>
    </source>
</evidence>
<keyword evidence="8 15" id="KW-0472">Membrane</keyword>
<dbReference type="PANTHER" id="PTHR24100:SF0">
    <property type="entry name" value="V-SET DOMAIN-CONTAINING T-CELL ACTIVATION INHIBITOR 1"/>
    <property type="match status" value="1"/>
</dbReference>
<feature type="domain" description="Ig-like" evidence="16">
    <location>
        <begin position="246"/>
        <end position="329"/>
    </location>
</feature>
<keyword evidence="12" id="KW-0393">Immunoglobulin domain</keyword>
<comment type="similarity">
    <text evidence="2">Belongs to the immunoglobulin superfamily. BTN/MOG family.</text>
</comment>
<dbReference type="Proteomes" id="UP000694720">
    <property type="component" value="Unplaced"/>
</dbReference>
<name>A0A8D1AU74_PIG</name>
<dbReference type="InterPro" id="IPR003599">
    <property type="entry name" value="Ig_sub"/>
</dbReference>
<evidence type="ECO:0000256" key="11">
    <source>
        <dbReference type="ARBA" id="ARBA00023288"/>
    </source>
</evidence>
<feature type="domain" description="Ig-like" evidence="16">
    <location>
        <begin position="350"/>
        <end position="438"/>
    </location>
</feature>
<dbReference type="Ensembl" id="ENSSSCT00025035614.1">
    <property type="protein sequence ID" value="ENSSSCP00025014861.1"/>
    <property type="gene ID" value="ENSSSCG00025026246.1"/>
</dbReference>
<dbReference type="PROSITE" id="PS50835">
    <property type="entry name" value="IG_LIKE"/>
    <property type="match status" value="2"/>
</dbReference>
<proteinExistence type="inferred from homology"/>
<keyword evidence="11" id="KW-0449">Lipoprotein</keyword>
<evidence type="ECO:0000256" key="15">
    <source>
        <dbReference type="SAM" id="Phobius"/>
    </source>
</evidence>